<feature type="transmembrane region" description="Helical" evidence="1">
    <location>
        <begin position="194"/>
        <end position="215"/>
    </location>
</feature>
<sequence length="374" mass="44331">MTENKAIYFEQLNGIRFIAVLLVLLDHWLIPINPFSFLGHLGVVIFFVLSGFLITRILFQNADDCRQNHSSILVKIIRFMYRRSLRIFPIYFLLLLIGLVFSLSNFKNLWPYLVFYLPNFYIMTKATWLGIWDHLWSLAVEEQYYLVFPYFVLLLAPRKYPLLFILMLLVGLGTRFGFYAFASSEMQEQNWMWWYVNPFAALDCFGLGGILAYLFHYKQNYFQSVKFLKVGLIVSLIAFLAILNLGELTIFQHANIWSIVFERISGAFFSFFLIALSIRKDTWILSAFLKSKPVSYLGSISYGIYLYHNVVMNYYHDEGNTIWFYLNKYLPNFHLELVNFTIYKFIISFLFLVFLSSLSWFIIEQPINKYKNRI</sequence>
<keyword evidence="1" id="KW-0472">Membrane</keyword>
<evidence type="ECO:0000313" key="4">
    <source>
        <dbReference type="Proteomes" id="UP001598114"/>
    </source>
</evidence>
<keyword evidence="1" id="KW-1133">Transmembrane helix</keyword>
<feature type="transmembrane region" description="Helical" evidence="1">
    <location>
        <begin position="85"/>
        <end position="106"/>
    </location>
</feature>
<keyword evidence="3" id="KW-0808">Transferase</keyword>
<dbReference type="PANTHER" id="PTHR23028:SF53">
    <property type="entry name" value="ACYL_TRANSF_3 DOMAIN-CONTAINING PROTEIN"/>
    <property type="match status" value="1"/>
</dbReference>
<feature type="transmembrane region" description="Helical" evidence="1">
    <location>
        <begin position="227"/>
        <end position="250"/>
    </location>
</feature>
<dbReference type="GO" id="GO:0016746">
    <property type="term" value="F:acyltransferase activity"/>
    <property type="evidence" value="ECO:0007669"/>
    <property type="project" value="UniProtKB-KW"/>
</dbReference>
<reference evidence="3 4" key="1">
    <citation type="submission" date="2024-03" db="EMBL/GenBank/DDBJ databases">
        <title>Aquirufa genome sequencing.</title>
        <authorList>
            <person name="Pitt A."/>
            <person name="Hahn M.W."/>
        </authorList>
    </citation>
    <scope>NUCLEOTIDE SEQUENCE [LARGE SCALE GENOMIC DNA]</scope>
    <source>
        <strain evidence="3 4">PLAD-142S6K</strain>
    </source>
</reference>
<accession>A0ABW6D628</accession>
<feature type="transmembrane region" description="Helical" evidence="1">
    <location>
        <begin position="37"/>
        <end position="59"/>
    </location>
</feature>
<feature type="transmembrane region" description="Helical" evidence="1">
    <location>
        <begin position="342"/>
        <end position="363"/>
    </location>
</feature>
<feature type="transmembrane region" description="Helical" evidence="1">
    <location>
        <begin position="12"/>
        <end position="31"/>
    </location>
</feature>
<feature type="domain" description="Acyltransferase 3" evidence="2">
    <location>
        <begin position="11"/>
        <end position="351"/>
    </location>
</feature>
<feature type="transmembrane region" description="Helical" evidence="1">
    <location>
        <begin position="296"/>
        <end position="315"/>
    </location>
</feature>
<evidence type="ECO:0000313" key="3">
    <source>
        <dbReference type="EMBL" id="MFD3275747.1"/>
    </source>
</evidence>
<dbReference type="EMBL" id="JBBKYA010000003">
    <property type="protein sequence ID" value="MFD3275747.1"/>
    <property type="molecule type" value="Genomic_DNA"/>
</dbReference>
<keyword evidence="1" id="KW-0812">Transmembrane</keyword>
<dbReference type="PANTHER" id="PTHR23028">
    <property type="entry name" value="ACETYLTRANSFERASE"/>
    <property type="match status" value="1"/>
</dbReference>
<comment type="caution">
    <text evidence="3">The sequence shown here is derived from an EMBL/GenBank/DDBJ whole genome shotgun (WGS) entry which is preliminary data.</text>
</comment>
<dbReference type="EC" id="2.3.-.-" evidence="3"/>
<evidence type="ECO:0000259" key="2">
    <source>
        <dbReference type="Pfam" id="PF01757"/>
    </source>
</evidence>
<keyword evidence="4" id="KW-1185">Reference proteome</keyword>
<organism evidence="3 4">
    <name type="scientific">Aquirufa echingensis</name>
    <dbReference type="NCBI Taxonomy" id="3096516"/>
    <lineage>
        <taxon>Bacteria</taxon>
        <taxon>Pseudomonadati</taxon>
        <taxon>Bacteroidota</taxon>
        <taxon>Cytophagia</taxon>
        <taxon>Cytophagales</taxon>
        <taxon>Flectobacillaceae</taxon>
        <taxon>Aquirufa</taxon>
    </lineage>
</organism>
<name>A0ABW6D628_9BACT</name>
<dbReference type="RefSeq" id="WP_377975952.1">
    <property type="nucleotide sequence ID" value="NZ_JBBKYA010000003.1"/>
</dbReference>
<dbReference type="Pfam" id="PF01757">
    <property type="entry name" value="Acyl_transf_3"/>
    <property type="match status" value="1"/>
</dbReference>
<dbReference type="InterPro" id="IPR050879">
    <property type="entry name" value="Acyltransferase_3"/>
</dbReference>
<protein>
    <submittedName>
        <fullName evidence="3">Acyltransferase</fullName>
        <ecNumber evidence="3">2.3.-.-</ecNumber>
    </submittedName>
</protein>
<feature type="transmembrane region" description="Helical" evidence="1">
    <location>
        <begin position="256"/>
        <end position="276"/>
    </location>
</feature>
<evidence type="ECO:0000256" key="1">
    <source>
        <dbReference type="SAM" id="Phobius"/>
    </source>
</evidence>
<dbReference type="Proteomes" id="UP001598114">
    <property type="component" value="Unassembled WGS sequence"/>
</dbReference>
<proteinExistence type="predicted"/>
<dbReference type="InterPro" id="IPR002656">
    <property type="entry name" value="Acyl_transf_3_dom"/>
</dbReference>
<feature type="transmembrane region" description="Helical" evidence="1">
    <location>
        <begin position="162"/>
        <end position="182"/>
    </location>
</feature>
<gene>
    <name evidence="3" type="ORF">SKC38_05855</name>
</gene>
<keyword evidence="3" id="KW-0012">Acyltransferase</keyword>